<evidence type="ECO:0000256" key="1">
    <source>
        <dbReference type="ARBA" id="ARBA00004123"/>
    </source>
</evidence>
<dbReference type="HOGENOM" id="CLU_456410_0_0_1"/>
<dbReference type="Pfam" id="PF16987">
    <property type="entry name" value="KIX_2"/>
    <property type="match status" value="1"/>
</dbReference>
<feature type="compositionally biased region" description="Polar residues" evidence="3">
    <location>
        <begin position="448"/>
        <end position="459"/>
    </location>
</feature>
<dbReference type="Proteomes" id="UP000005622">
    <property type="component" value="Unassembled WGS sequence"/>
</dbReference>
<comment type="subcellular location">
    <subcellularLocation>
        <location evidence="1">Nucleus</location>
    </subcellularLocation>
</comment>
<feature type="compositionally biased region" description="Polar residues" evidence="3">
    <location>
        <begin position="218"/>
        <end position="230"/>
    </location>
</feature>
<feature type="domain" description="Mediator complex subunit 15 KIX" evidence="4">
    <location>
        <begin position="3"/>
        <end position="76"/>
    </location>
</feature>
<dbReference type="EMBL" id="JH604639">
    <property type="protein sequence ID" value="EHY64693.1"/>
    <property type="molecule type" value="Genomic_DNA"/>
</dbReference>
<feature type="region of interest" description="Disordered" evidence="3">
    <location>
        <begin position="448"/>
        <end position="517"/>
    </location>
</feature>
<name>H8ZFE1_NEMA1</name>
<gene>
    <name evidence="5" type="ORF">NERG_02312</name>
</gene>
<evidence type="ECO:0000313" key="5">
    <source>
        <dbReference type="EMBL" id="EHY64693.1"/>
    </source>
</evidence>
<organism evidence="5">
    <name type="scientific">Nematocida ausubeli (strain ATCC PRA-371 / ERTm2)</name>
    <name type="common">Nematode killer fungus</name>
    <dbReference type="NCBI Taxonomy" id="1913371"/>
    <lineage>
        <taxon>Eukaryota</taxon>
        <taxon>Fungi</taxon>
        <taxon>Fungi incertae sedis</taxon>
        <taxon>Microsporidia</taxon>
        <taxon>Nematocida</taxon>
    </lineage>
</organism>
<evidence type="ECO:0000256" key="3">
    <source>
        <dbReference type="SAM" id="MobiDB-lite"/>
    </source>
</evidence>
<proteinExistence type="predicted"/>
<protein>
    <recommendedName>
        <fullName evidence="4">Mediator complex subunit 15 KIX domain-containing protein</fullName>
    </recommendedName>
</protein>
<feature type="compositionally biased region" description="Basic and acidic residues" evidence="3">
    <location>
        <begin position="468"/>
        <end position="493"/>
    </location>
</feature>
<feature type="region of interest" description="Disordered" evidence="3">
    <location>
        <begin position="146"/>
        <end position="166"/>
    </location>
</feature>
<dbReference type="AlphaFoldDB" id="H8ZFE1"/>
<feature type="compositionally biased region" description="Polar residues" evidence="3">
    <location>
        <begin position="259"/>
        <end position="283"/>
    </location>
</feature>
<feature type="region of interest" description="Disordered" evidence="3">
    <location>
        <begin position="218"/>
        <end position="283"/>
    </location>
</feature>
<keyword evidence="2" id="KW-0539">Nucleus</keyword>
<evidence type="ECO:0000256" key="2">
    <source>
        <dbReference type="ARBA" id="ARBA00023242"/>
    </source>
</evidence>
<accession>H8ZFE1</accession>
<dbReference type="InterPro" id="IPR036546">
    <property type="entry name" value="MED15_KIX"/>
</dbReference>
<reference evidence="5" key="1">
    <citation type="submission" date="2011-03" db="EMBL/GenBank/DDBJ databases">
        <title>The Genome Sequence of Nematocida sp1 strain ERTm2.</title>
        <authorList>
            <consortium name="The Broad Institute Genome Sequencing Platform"/>
            <consortium name="The Broad Institute Genome Sequencing Center for Infectious Disease"/>
            <person name="Cuomo C."/>
            <person name="Troemel E."/>
            <person name="Young S.K."/>
            <person name="Zeng Q."/>
            <person name="Gargeya S."/>
            <person name="Fitzgerald M."/>
            <person name="Haas B."/>
            <person name="Abouelleil A."/>
            <person name="Alvarado L."/>
            <person name="Arachchi H.M."/>
            <person name="Berlin A."/>
            <person name="Brown A."/>
            <person name="Chapman S.B."/>
            <person name="Chen Z."/>
            <person name="Dunbar C."/>
            <person name="Freedman E."/>
            <person name="Gearin G."/>
            <person name="Gellesch M."/>
            <person name="Goldberg J."/>
            <person name="Griggs A."/>
            <person name="Gujja S."/>
            <person name="Heilman E.R."/>
            <person name="Heiman D."/>
            <person name="Howarth C."/>
            <person name="Larson L."/>
            <person name="Lui A."/>
            <person name="MacDonald P.J.P."/>
            <person name="Mehta T."/>
            <person name="Montmayeur A."/>
            <person name="Murphy C."/>
            <person name="Neiman D."/>
            <person name="Pearson M."/>
            <person name="Priest M."/>
            <person name="Roberts A."/>
            <person name="Saif S."/>
            <person name="Shea T."/>
            <person name="Shenoy N."/>
            <person name="Sisk P."/>
            <person name="Stolte C."/>
            <person name="Sykes S."/>
            <person name="White J."/>
            <person name="Yandava C."/>
            <person name="Wortman J."/>
            <person name="Nusbaum C."/>
            <person name="Birren B."/>
        </authorList>
    </citation>
    <scope>NUCLEOTIDE SEQUENCE</scope>
    <source>
        <strain evidence="5">ERTm2</strain>
    </source>
</reference>
<evidence type="ECO:0000259" key="4">
    <source>
        <dbReference type="Pfam" id="PF16987"/>
    </source>
</evidence>
<dbReference type="GO" id="GO:0005634">
    <property type="term" value="C:nucleus"/>
    <property type="evidence" value="ECO:0007669"/>
    <property type="project" value="UniProtKB-SubCell"/>
</dbReference>
<feature type="compositionally biased region" description="Low complexity" evidence="3">
    <location>
        <begin position="231"/>
        <end position="258"/>
    </location>
</feature>
<sequence>MKQAPVGPEERKSILKKIYHALRQSPMFTHYSVEHIRDSAIKSEQLTFNRSYTKQEYMQAMHAKLAKIEKSYVMNAEEILREMGNKSGQVLPEPIHITRPMGIFRDQMEKPPNPDMDEYQMHIPKKPEFVSLTGGTNRGINFSFIPDDPHAGRPQPRSGTPHMQPEITRMTVPPGMGLGGGDIPGAPSGYSHAMPINTTITGTEMYPGHVNVGTHLNSSTGSSHINNGHLNNSTGNSSHINNSIGSSHVGSSHLNSSHINNGHITNSHINNGHAGNSAVNNNVGHTQFLNPETRYNPKMGMHGINGAPGQYGFINVGKTRNTSIGMGAPGGRPAPMNHNIIKIDPLTDLGSIPSTREGRSEMNINPVEVNGMNMQRDALGGMNKSISQSMGRLEPFMPIGGFSTEGEANAFPRMGMEHFPEGQPINMGLGGISLGSVLHRTGAAGSTNTAAKMNSTRAPGTQFAKGTGVHEIKPVKVRQEEKAKVRPKLDKIESPLQEVSAESSPRPVSKKKESQTEQELKKISEEIEKMNEVLATHQSIFPRWEKQRNLFYSLEDVLNAKIKNPNEEIENIQGIFQQMKKHIIVLTQEIKEGDSLTFKKRMGRISNAFVQKQKTEPEYQFMTTEELLLEYN</sequence>